<gene>
    <name evidence="2" type="ORF">LTR05_001590</name>
</gene>
<reference evidence="2 3" key="1">
    <citation type="submission" date="2023-08" db="EMBL/GenBank/DDBJ databases">
        <title>Black Yeasts Isolated from many extreme environments.</title>
        <authorList>
            <person name="Coleine C."/>
            <person name="Stajich J.E."/>
            <person name="Selbmann L."/>
        </authorList>
    </citation>
    <scope>NUCLEOTIDE SEQUENCE [LARGE SCALE GENOMIC DNA]</scope>
    <source>
        <strain evidence="2 3">CCFEE 5910</strain>
    </source>
</reference>
<comment type="caution">
    <text evidence="2">The sequence shown here is derived from an EMBL/GenBank/DDBJ whole genome shotgun (WGS) entry which is preliminary data.</text>
</comment>
<keyword evidence="1" id="KW-0472">Membrane</keyword>
<dbReference type="Proteomes" id="UP001309876">
    <property type="component" value="Unassembled WGS sequence"/>
</dbReference>
<sequence length="144" mass="16401">MTPMQPIAEQVVDVSLNQKYYDEKSLLPLEAERYMSYRPLLEDNEHQSGDKHFISLLRHQRRIRQLQVLVGMGFVLHSLMVFALLQQSGQHKTLTKRKDEEAYHMPPGEIASLVGGLVGGLAIVFTAAGNARERLTGRRDFRRG</sequence>
<name>A0AAN7YAG5_9EURO</name>
<dbReference type="EMBL" id="JAVRRJ010000001">
    <property type="protein sequence ID" value="KAK5091407.1"/>
    <property type="molecule type" value="Genomic_DNA"/>
</dbReference>
<dbReference type="AlphaFoldDB" id="A0AAN7YAG5"/>
<organism evidence="2 3">
    <name type="scientific">Lithohypha guttulata</name>
    <dbReference type="NCBI Taxonomy" id="1690604"/>
    <lineage>
        <taxon>Eukaryota</taxon>
        <taxon>Fungi</taxon>
        <taxon>Dikarya</taxon>
        <taxon>Ascomycota</taxon>
        <taxon>Pezizomycotina</taxon>
        <taxon>Eurotiomycetes</taxon>
        <taxon>Chaetothyriomycetidae</taxon>
        <taxon>Chaetothyriales</taxon>
        <taxon>Trichomeriaceae</taxon>
        <taxon>Lithohypha</taxon>
    </lineage>
</organism>
<protein>
    <submittedName>
        <fullName evidence="2">Uncharacterized protein</fullName>
    </submittedName>
</protein>
<evidence type="ECO:0000313" key="3">
    <source>
        <dbReference type="Proteomes" id="UP001309876"/>
    </source>
</evidence>
<keyword evidence="1" id="KW-1133">Transmembrane helix</keyword>
<accession>A0AAN7YAG5</accession>
<keyword evidence="3" id="KW-1185">Reference proteome</keyword>
<feature type="transmembrane region" description="Helical" evidence="1">
    <location>
        <begin position="66"/>
        <end position="85"/>
    </location>
</feature>
<keyword evidence="1" id="KW-0812">Transmembrane</keyword>
<feature type="transmembrane region" description="Helical" evidence="1">
    <location>
        <begin position="110"/>
        <end position="129"/>
    </location>
</feature>
<proteinExistence type="predicted"/>
<evidence type="ECO:0000313" key="2">
    <source>
        <dbReference type="EMBL" id="KAK5091407.1"/>
    </source>
</evidence>
<evidence type="ECO:0000256" key="1">
    <source>
        <dbReference type="SAM" id="Phobius"/>
    </source>
</evidence>